<dbReference type="EMBL" id="CAJPDQ010000009">
    <property type="protein sequence ID" value="CAF9914791.1"/>
    <property type="molecule type" value="Genomic_DNA"/>
</dbReference>
<dbReference type="InterPro" id="IPR001672">
    <property type="entry name" value="G6P_Isomerase"/>
</dbReference>
<dbReference type="GO" id="GO:0004347">
    <property type="term" value="F:glucose-6-phosphate isomerase activity"/>
    <property type="evidence" value="ECO:0007669"/>
    <property type="project" value="InterPro"/>
</dbReference>
<dbReference type="GO" id="GO:0097367">
    <property type="term" value="F:carbohydrate derivative binding"/>
    <property type="evidence" value="ECO:0007669"/>
    <property type="project" value="InterPro"/>
</dbReference>
<dbReference type="PROSITE" id="PS51463">
    <property type="entry name" value="P_GLUCOSE_ISOMERASE_3"/>
    <property type="match status" value="1"/>
</dbReference>
<accession>A0A8H3EY55</accession>
<dbReference type="OrthoDB" id="197068at2759"/>
<evidence type="ECO:0000313" key="2">
    <source>
        <dbReference type="Proteomes" id="UP000664169"/>
    </source>
</evidence>
<dbReference type="Proteomes" id="UP000664169">
    <property type="component" value="Unassembled WGS sequence"/>
</dbReference>
<protein>
    <submittedName>
        <fullName evidence="1">Uncharacterized protein</fullName>
    </submittedName>
</protein>
<dbReference type="AlphaFoldDB" id="A0A8H3EY55"/>
<name>A0A8H3EY55_9LECA</name>
<keyword evidence="2" id="KW-1185">Reference proteome</keyword>
<gene>
    <name evidence="1" type="ORF">GOMPHAMPRED_008273</name>
</gene>
<reference evidence="1" key="1">
    <citation type="submission" date="2021-03" db="EMBL/GenBank/DDBJ databases">
        <authorList>
            <person name="Tagirdzhanova G."/>
        </authorList>
    </citation>
    <scope>NUCLEOTIDE SEQUENCE</scope>
</reference>
<proteinExistence type="predicted"/>
<sequence>MRLDYAVKAGIISKDEVFLATGSISSQLKNISKSDGADMVIVCTSMGQGLDVTGAAIDYINKDGLISLFAGFRPEDTLDLPDNPEVDVMSIRSGWKTQRGSVRGKAVHLSGHRGSTHEDLATAATMIHSDRYSSRRLISHVISLDMLPEVMQSLTKDGSVRCTPVRSVIVDMNTSGGVIECVRTHPFDRYIKLRRDTSITFQCRIFFAKLDYSGRTPTNLTNVCVLIEETYSILRAFLVEALKDVTPPRINNFVHTLWSLDTQAIANVLDQVNDLSTAVFMGISQSGTTMETLSLMNTIRDAFDHAGLDPCNHFVWITESKDSLDAQVPNGIEAFDGSLKRHKWNEANAIQLTFSKHGDINALFSVPHSVPFFLTLALLFDNQVEEVGKIYEEYLSLRKGLDHISLLETAESLAAMYNPEIIQVDIEECISPAANDLITQLIAQALGSKQDNFNPRVHIGKLTETTKHKPGALHFALPMPGKASNYVKLMLSIDSVAYFVAMVAYHKEINFVTHPKVNIYKKRAIELLASAKEEQAIHNSMLPFNPEDVVAYLQSNPSHPLRRRDLLWPKSCHHLNGRDTRISNKLSPRKRALQRHTNYYLPCRPGGYTQDIRQLYK</sequence>
<comment type="caution">
    <text evidence="1">The sequence shown here is derived from an EMBL/GenBank/DDBJ whole genome shotgun (WGS) entry which is preliminary data.</text>
</comment>
<dbReference type="GO" id="GO:0006096">
    <property type="term" value="P:glycolytic process"/>
    <property type="evidence" value="ECO:0007669"/>
    <property type="project" value="InterPro"/>
</dbReference>
<dbReference type="Gene3D" id="3.40.50.10490">
    <property type="entry name" value="Glucose-6-phosphate isomerase like protein, domain 1"/>
    <property type="match status" value="1"/>
</dbReference>
<organism evidence="1 2">
    <name type="scientific">Gomphillus americanus</name>
    <dbReference type="NCBI Taxonomy" id="1940652"/>
    <lineage>
        <taxon>Eukaryota</taxon>
        <taxon>Fungi</taxon>
        <taxon>Dikarya</taxon>
        <taxon>Ascomycota</taxon>
        <taxon>Pezizomycotina</taxon>
        <taxon>Lecanoromycetes</taxon>
        <taxon>OSLEUM clade</taxon>
        <taxon>Ostropomycetidae</taxon>
        <taxon>Ostropales</taxon>
        <taxon>Graphidaceae</taxon>
        <taxon>Gomphilloideae</taxon>
        <taxon>Gomphillus</taxon>
    </lineage>
</organism>
<dbReference type="GO" id="GO:0006094">
    <property type="term" value="P:gluconeogenesis"/>
    <property type="evidence" value="ECO:0007669"/>
    <property type="project" value="InterPro"/>
</dbReference>
<dbReference type="SUPFAM" id="SSF53697">
    <property type="entry name" value="SIS domain"/>
    <property type="match status" value="1"/>
</dbReference>
<dbReference type="InterPro" id="IPR046348">
    <property type="entry name" value="SIS_dom_sf"/>
</dbReference>
<evidence type="ECO:0000313" key="1">
    <source>
        <dbReference type="EMBL" id="CAF9914791.1"/>
    </source>
</evidence>